<comment type="caution">
    <text evidence="2">The sequence shown here is derived from an EMBL/GenBank/DDBJ whole genome shotgun (WGS) entry which is preliminary data.</text>
</comment>
<feature type="compositionally biased region" description="Acidic residues" evidence="1">
    <location>
        <begin position="127"/>
        <end position="153"/>
    </location>
</feature>
<feature type="region of interest" description="Disordered" evidence="1">
    <location>
        <begin position="109"/>
        <end position="153"/>
    </location>
</feature>
<proteinExistence type="predicted"/>
<dbReference type="RefSeq" id="WP_170185751.1">
    <property type="nucleotide sequence ID" value="NZ_BAAAPR010000012.1"/>
</dbReference>
<organism evidence="2 3">
    <name type="scientific">Lapillicoccus jejuensis</name>
    <dbReference type="NCBI Taxonomy" id="402171"/>
    <lineage>
        <taxon>Bacteria</taxon>
        <taxon>Bacillati</taxon>
        <taxon>Actinomycetota</taxon>
        <taxon>Actinomycetes</taxon>
        <taxon>Micrococcales</taxon>
        <taxon>Intrasporangiaceae</taxon>
        <taxon>Lapillicoccus</taxon>
    </lineage>
</organism>
<protein>
    <submittedName>
        <fullName evidence="2">Uncharacterized protein</fullName>
    </submittedName>
</protein>
<dbReference type="Proteomes" id="UP000317893">
    <property type="component" value="Unassembled WGS sequence"/>
</dbReference>
<accession>A0A542E5N1</accession>
<evidence type="ECO:0000256" key="1">
    <source>
        <dbReference type="SAM" id="MobiDB-lite"/>
    </source>
</evidence>
<dbReference type="AlphaFoldDB" id="A0A542E5N1"/>
<dbReference type="EMBL" id="VFMN01000001">
    <property type="protein sequence ID" value="TQJ10641.1"/>
    <property type="molecule type" value="Genomic_DNA"/>
</dbReference>
<reference evidence="2 3" key="1">
    <citation type="submission" date="2019-06" db="EMBL/GenBank/DDBJ databases">
        <title>Sequencing the genomes of 1000 actinobacteria strains.</title>
        <authorList>
            <person name="Klenk H.-P."/>
        </authorList>
    </citation>
    <scope>NUCLEOTIDE SEQUENCE [LARGE SCALE GENOMIC DNA]</scope>
    <source>
        <strain evidence="2 3">DSM 18607</strain>
    </source>
</reference>
<evidence type="ECO:0000313" key="2">
    <source>
        <dbReference type="EMBL" id="TQJ10641.1"/>
    </source>
</evidence>
<evidence type="ECO:0000313" key="3">
    <source>
        <dbReference type="Proteomes" id="UP000317893"/>
    </source>
</evidence>
<name>A0A542E5N1_9MICO</name>
<feature type="region of interest" description="Disordered" evidence="1">
    <location>
        <begin position="17"/>
        <end position="67"/>
    </location>
</feature>
<gene>
    <name evidence="2" type="ORF">FB458_3770</name>
</gene>
<sequence length="153" mass="16086">MAEGGVGSVAEETARLLDALLGGAGTDPARPGPPYDAPPGHQDGDPEGDPPPEATHDGPHDAAAAADPASVCHLCPVCQLLRVARSVRPETVDRLADLAAMLTESLREVAASRRTEQAAPPPRPGPDVEDIPLDEHDDEHDDDHDDDHEEPTR</sequence>
<keyword evidence="3" id="KW-1185">Reference proteome</keyword>